<reference evidence="1" key="1">
    <citation type="submission" date="2018-05" db="EMBL/GenBank/DDBJ databases">
        <authorList>
            <person name="Lanie J.A."/>
            <person name="Ng W.-L."/>
            <person name="Kazmierczak K.M."/>
            <person name="Andrzejewski T.M."/>
            <person name="Davidsen T.M."/>
            <person name="Wayne K.J."/>
            <person name="Tettelin H."/>
            <person name="Glass J.I."/>
            <person name="Rusch D."/>
            <person name="Podicherti R."/>
            <person name="Tsui H.-C.T."/>
            <person name="Winkler M.E."/>
        </authorList>
    </citation>
    <scope>NUCLEOTIDE SEQUENCE</scope>
</reference>
<evidence type="ECO:0000313" key="1">
    <source>
        <dbReference type="EMBL" id="SVC25118.1"/>
    </source>
</evidence>
<accession>A0A382KKX9</accession>
<sequence length="114" mass="12332">MVWAFLVQRFSGQLCTPSRRVRKGAHWLPCLPSMGYFAERATLAANGNDRICGQDNQKIASIAKPGGDGDIGVWICSGFVNAWKNRNDGRASTVGYRVGTAARGFHNATKSATD</sequence>
<dbReference type="EMBL" id="UINC01081353">
    <property type="protein sequence ID" value="SVC25118.1"/>
    <property type="molecule type" value="Genomic_DNA"/>
</dbReference>
<gene>
    <name evidence="1" type="ORF">METZ01_LOCUS277972</name>
</gene>
<organism evidence="1">
    <name type="scientific">marine metagenome</name>
    <dbReference type="NCBI Taxonomy" id="408172"/>
    <lineage>
        <taxon>unclassified sequences</taxon>
        <taxon>metagenomes</taxon>
        <taxon>ecological metagenomes</taxon>
    </lineage>
</organism>
<dbReference type="AlphaFoldDB" id="A0A382KKX9"/>
<proteinExistence type="predicted"/>
<protein>
    <submittedName>
        <fullName evidence="1">Uncharacterized protein</fullName>
    </submittedName>
</protein>
<name>A0A382KKX9_9ZZZZ</name>